<name>A0A6B0Y3J0_9RHOB</name>
<accession>A0A6B0Y3J0</accession>
<keyword evidence="1" id="KW-0812">Transmembrane</keyword>
<proteinExistence type="predicted"/>
<dbReference type="EMBL" id="VXRY01000235">
    <property type="protein sequence ID" value="MXY33596.1"/>
    <property type="molecule type" value="Genomic_DNA"/>
</dbReference>
<dbReference type="AlphaFoldDB" id="A0A6B0Y3J0"/>
<feature type="transmembrane region" description="Helical" evidence="1">
    <location>
        <begin position="37"/>
        <end position="58"/>
    </location>
</feature>
<comment type="caution">
    <text evidence="2">The sequence shown here is derived from an EMBL/GenBank/DDBJ whole genome shotgun (WGS) entry which is preliminary data.</text>
</comment>
<protein>
    <submittedName>
        <fullName evidence="2">Uncharacterized protein</fullName>
    </submittedName>
</protein>
<keyword evidence="1" id="KW-0472">Membrane</keyword>
<organism evidence="2">
    <name type="scientific">Boseongicola sp. SB0664_bin_43</name>
    <dbReference type="NCBI Taxonomy" id="2604844"/>
    <lineage>
        <taxon>Bacteria</taxon>
        <taxon>Pseudomonadati</taxon>
        <taxon>Pseudomonadota</taxon>
        <taxon>Alphaproteobacteria</taxon>
        <taxon>Rhodobacterales</taxon>
        <taxon>Paracoccaceae</taxon>
        <taxon>Boseongicola</taxon>
    </lineage>
</organism>
<evidence type="ECO:0000256" key="1">
    <source>
        <dbReference type="SAM" id="Phobius"/>
    </source>
</evidence>
<sequence length="92" mass="9990">MEHLRIPFGNLGLLLVLARRLVHLWRCKAGIEHHLGGWAAGSLAIFSIGTPIMLSLTIGTCFRVVAVLGFPSWAGMPIAAPGIDNFDRSLNR</sequence>
<evidence type="ECO:0000313" key="2">
    <source>
        <dbReference type="EMBL" id="MXY33596.1"/>
    </source>
</evidence>
<keyword evidence="1" id="KW-1133">Transmembrane helix</keyword>
<feature type="transmembrane region" description="Helical" evidence="1">
    <location>
        <begin position="64"/>
        <end position="83"/>
    </location>
</feature>
<reference evidence="2" key="1">
    <citation type="submission" date="2019-09" db="EMBL/GenBank/DDBJ databases">
        <title>Characterisation of the sponge microbiome using genome-centric metagenomics.</title>
        <authorList>
            <person name="Engelberts J.P."/>
            <person name="Robbins S.J."/>
            <person name="De Goeij J.M."/>
            <person name="Aranda M."/>
            <person name="Bell S.C."/>
            <person name="Webster N.S."/>
        </authorList>
    </citation>
    <scope>NUCLEOTIDE SEQUENCE</scope>
    <source>
        <strain evidence="2">SB0664_bin_43</strain>
    </source>
</reference>
<gene>
    <name evidence="2" type="ORF">F4Y60_05805</name>
</gene>